<dbReference type="InterPro" id="IPR020829">
    <property type="entry name" value="GlycerAld_3-P_DH_cat"/>
</dbReference>
<keyword evidence="2" id="KW-0560">Oxidoreductase</keyword>
<feature type="binding site" evidence="5">
    <location>
        <position position="322"/>
    </location>
    <ligand>
        <name>NAD(+)</name>
        <dbReference type="ChEBI" id="CHEBI:57540"/>
    </ligand>
</feature>
<feature type="binding site" evidence="4">
    <location>
        <position position="186"/>
    </location>
    <ligand>
        <name>D-glyceraldehyde 3-phosphate</name>
        <dbReference type="ChEBI" id="CHEBI:59776"/>
    </ligand>
</feature>
<evidence type="ECO:0000256" key="5">
    <source>
        <dbReference type="PIRSR" id="PIRSR000149-3"/>
    </source>
</evidence>
<feature type="binding site" evidence="4">
    <location>
        <begin position="155"/>
        <end position="157"/>
    </location>
    <ligand>
        <name>D-glyceraldehyde 3-phosphate</name>
        <dbReference type="ChEBI" id="CHEBI:59776"/>
    </ligand>
</feature>
<feature type="binding site" evidence="5">
    <location>
        <begin position="11"/>
        <end position="12"/>
    </location>
    <ligand>
        <name>NAD(+)</name>
        <dbReference type="ChEBI" id="CHEBI:57540"/>
    </ligand>
</feature>
<feature type="site" description="Activates thiol group during catalysis" evidence="6">
    <location>
        <position position="183"/>
    </location>
</feature>
<dbReference type="SUPFAM" id="SSF51735">
    <property type="entry name" value="NAD(P)-binding Rossmann-fold domains"/>
    <property type="match status" value="1"/>
</dbReference>
<dbReference type="PIRSF" id="PIRSF000149">
    <property type="entry name" value="GAP_DH"/>
    <property type="match status" value="1"/>
</dbReference>
<dbReference type="SMART" id="SM00846">
    <property type="entry name" value="Gp_dh_N"/>
    <property type="match status" value="1"/>
</dbReference>
<evidence type="ECO:0000256" key="3">
    <source>
        <dbReference type="PIRSR" id="PIRSR000149-1"/>
    </source>
</evidence>
<dbReference type="GO" id="GO:0051287">
    <property type="term" value="F:NAD binding"/>
    <property type="evidence" value="ECO:0007669"/>
    <property type="project" value="InterPro"/>
</dbReference>
<accession>A0A2H0ECG9</accession>
<evidence type="ECO:0000256" key="4">
    <source>
        <dbReference type="PIRSR" id="PIRSR000149-2"/>
    </source>
</evidence>
<evidence type="ECO:0000256" key="1">
    <source>
        <dbReference type="ARBA" id="ARBA00007406"/>
    </source>
</evidence>
<dbReference type="InterPro" id="IPR020831">
    <property type="entry name" value="GlycerAld/Erythrose_P_DH"/>
</dbReference>
<evidence type="ECO:0000313" key="9">
    <source>
        <dbReference type="EMBL" id="PIP92092.1"/>
    </source>
</evidence>
<dbReference type="Gene3D" id="3.30.360.10">
    <property type="entry name" value="Dihydrodipicolinate Reductase, domain 2"/>
    <property type="match status" value="1"/>
</dbReference>
<dbReference type="FunFam" id="3.30.360.10:FF:000002">
    <property type="entry name" value="Glyceraldehyde-3-phosphate dehydrogenase"/>
    <property type="match status" value="1"/>
</dbReference>
<dbReference type="PRINTS" id="PR00078">
    <property type="entry name" value="G3PDHDRGNASE"/>
</dbReference>
<dbReference type="AlphaFoldDB" id="A0A2H0ECG9"/>
<sequence>MTKIAINGFGRIGRLFFRQAFSNPQLEIVAINDLGNLENLAYLLKYDSVYRTYERQVTSDKEKGELIVDGKRIKFFQEKDPLKLPWKDLDIDIVVESTGAFESFEKAKAHLDAGAKKVVITAPAKDAEGTAGGRTIFVGLNDDELKNIKLSTNASCTTNAAYPVIAIMSENPGIQKAVLNTVHAYTATQTIVDSPVKGDDLRRGRAGAQNIVPSTTGAAIAVTRVLKDLENKFDGISLRVPIVSGSIADITFLSKRKTSVEEINEIFKKAAKEPRWQGILKTIDEPIVSSDIIAEPYGAIVDLKFTKVVDEDLVKVLAWYDNEWGYCAILLKHVLKAAETLNLKP</sequence>
<feature type="domain" description="Glyceraldehyde 3-phosphate dehydrogenase NAD(P) binding" evidence="8">
    <location>
        <begin position="2"/>
        <end position="156"/>
    </location>
</feature>
<dbReference type="InterPro" id="IPR020828">
    <property type="entry name" value="GlycerAld_3-P_DH_NAD(P)-bd"/>
</dbReference>
<dbReference type="CDD" id="cd18126">
    <property type="entry name" value="GAPDH_I_C"/>
    <property type="match status" value="1"/>
</dbReference>
<dbReference type="Proteomes" id="UP000229241">
    <property type="component" value="Unassembled WGS sequence"/>
</dbReference>
<dbReference type="GO" id="GO:0050661">
    <property type="term" value="F:NADP binding"/>
    <property type="evidence" value="ECO:0007669"/>
    <property type="project" value="InterPro"/>
</dbReference>
<feature type="binding site" evidence="5">
    <location>
        <position position="33"/>
    </location>
    <ligand>
        <name>NAD(+)</name>
        <dbReference type="ChEBI" id="CHEBI:57540"/>
    </ligand>
</feature>
<evidence type="ECO:0000256" key="7">
    <source>
        <dbReference type="RuleBase" id="RU000397"/>
    </source>
</evidence>
<feature type="binding site" evidence="4">
    <location>
        <begin position="216"/>
        <end position="217"/>
    </location>
    <ligand>
        <name>D-glyceraldehyde 3-phosphate</name>
        <dbReference type="ChEBI" id="CHEBI:59776"/>
    </ligand>
</feature>
<evidence type="ECO:0000256" key="2">
    <source>
        <dbReference type="ARBA" id="ARBA00023002"/>
    </source>
</evidence>
<dbReference type="InterPro" id="IPR036291">
    <property type="entry name" value="NAD(P)-bd_dom_sf"/>
</dbReference>
<proteinExistence type="inferred from homology"/>
<dbReference type="PANTHER" id="PTHR43148">
    <property type="entry name" value="GLYCERALDEHYDE-3-PHOSPHATE DEHYDROGENASE 2"/>
    <property type="match status" value="1"/>
</dbReference>
<dbReference type="Gene3D" id="3.40.50.720">
    <property type="entry name" value="NAD(P)-binding Rossmann-like Domain"/>
    <property type="match status" value="1"/>
</dbReference>
<protein>
    <submittedName>
        <fullName evidence="9">Type I glyceraldehyde-3-phosphate dehydrogenase</fullName>
    </submittedName>
</protein>
<keyword evidence="5" id="KW-0547">Nucleotide-binding</keyword>
<gene>
    <name evidence="9" type="primary">gap</name>
    <name evidence="9" type="ORF">COW77_01850</name>
</gene>
<evidence type="ECO:0000313" key="10">
    <source>
        <dbReference type="Proteomes" id="UP000229241"/>
    </source>
</evidence>
<feature type="binding site" evidence="4">
    <location>
        <position position="239"/>
    </location>
    <ligand>
        <name>D-glyceraldehyde 3-phosphate</name>
        <dbReference type="ChEBI" id="CHEBI:59776"/>
    </ligand>
</feature>
<dbReference type="SUPFAM" id="SSF55347">
    <property type="entry name" value="Glyceraldehyde-3-phosphate dehydrogenase-like, C-terminal domain"/>
    <property type="match status" value="1"/>
</dbReference>
<dbReference type="CDD" id="cd05214">
    <property type="entry name" value="GAPDH_I_N"/>
    <property type="match status" value="1"/>
</dbReference>
<comment type="similarity">
    <text evidence="1 7">Belongs to the glyceraldehyde-3-phosphate dehydrogenase family.</text>
</comment>
<dbReference type="Pfam" id="PF02800">
    <property type="entry name" value="Gp_dh_C"/>
    <property type="match status" value="1"/>
</dbReference>
<organism evidence="9 10">
    <name type="scientific">Candidatus Wolfebacteria bacterium CG18_big_fil_WC_8_21_14_2_50_39_7</name>
    <dbReference type="NCBI Taxonomy" id="1975071"/>
    <lineage>
        <taxon>Bacteria</taxon>
        <taxon>Candidatus Wolfeibacteriota</taxon>
    </lineage>
</organism>
<dbReference type="FunFam" id="3.40.50.720:FF:000001">
    <property type="entry name" value="Glyceraldehyde-3-phosphate dehydrogenase"/>
    <property type="match status" value="1"/>
</dbReference>
<dbReference type="GO" id="GO:0016620">
    <property type="term" value="F:oxidoreductase activity, acting on the aldehyde or oxo group of donors, NAD or NADP as acceptor"/>
    <property type="evidence" value="ECO:0007669"/>
    <property type="project" value="InterPro"/>
</dbReference>
<name>A0A2H0ECG9_9BACT</name>
<dbReference type="GO" id="GO:0006006">
    <property type="term" value="P:glucose metabolic process"/>
    <property type="evidence" value="ECO:0007669"/>
    <property type="project" value="InterPro"/>
</dbReference>
<dbReference type="InterPro" id="IPR006424">
    <property type="entry name" value="Glyceraldehyde-3-P_DH_1"/>
</dbReference>
<comment type="caution">
    <text evidence="9">The sequence shown here is derived from an EMBL/GenBank/DDBJ whole genome shotgun (WGS) entry which is preliminary data.</text>
</comment>
<reference evidence="9 10" key="1">
    <citation type="submission" date="2017-09" db="EMBL/GenBank/DDBJ databases">
        <title>Depth-based differentiation of microbial function through sediment-hosted aquifers and enrichment of novel symbionts in the deep terrestrial subsurface.</title>
        <authorList>
            <person name="Probst A.J."/>
            <person name="Ladd B."/>
            <person name="Jarett J.K."/>
            <person name="Geller-Mcgrath D.E."/>
            <person name="Sieber C.M."/>
            <person name="Emerson J.B."/>
            <person name="Anantharaman K."/>
            <person name="Thomas B.C."/>
            <person name="Malmstrom R."/>
            <person name="Stieglmeier M."/>
            <person name="Klingl A."/>
            <person name="Woyke T."/>
            <person name="Ryan C.M."/>
            <person name="Banfield J.F."/>
        </authorList>
    </citation>
    <scope>NUCLEOTIDE SEQUENCE [LARGE SCALE GENOMIC DNA]</scope>
    <source>
        <strain evidence="9">CG18_big_fil_WC_8_21_14_2_50_39_7</strain>
    </source>
</reference>
<dbReference type="EMBL" id="PCTX01000054">
    <property type="protein sequence ID" value="PIP92092.1"/>
    <property type="molecule type" value="Genomic_DNA"/>
</dbReference>
<keyword evidence="5" id="KW-0520">NAD</keyword>
<evidence type="ECO:0000259" key="8">
    <source>
        <dbReference type="SMART" id="SM00846"/>
    </source>
</evidence>
<dbReference type="Pfam" id="PF00044">
    <property type="entry name" value="Gp_dh_N"/>
    <property type="match status" value="1"/>
</dbReference>
<evidence type="ECO:0000256" key="6">
    <source>
        <dbReference type="PIRSR" id="PIRSR000149-4"/>
    </source>
</evidence>
<dbReference type="NCBIfam" id="TIGR01534">
    <property type="entry name" value="GAPDH-I"/>
    <property type="match status" value="1"/>
</dbReference>
<feature type="active site" description="Nucleophile" evidence="3">
    <location>
        <position position="156"/>
    </location>
</feature>
<feature type="binding site" evidence="5">
    <location>
        <position position="121"/>
    </location>
    <ligand>
        <name>NAD(+)</name>
        <dbReference type="ChEBI" id="CHEBI:57540"/>
    </ligand>
</feature>